<proteinExistence type="predicted"/>
<sequence length="195" mass="21751">MKTVKISLLAMVIGLVSKSAFSQHDHHKKEAVPAHDMSVTDIGKTDETVKKQMNNVLLAYYGVKNALVATDGKTANEKAKTLLSALKAVDSQKLTSAQNEVFKKLAKHLLFDAEHITETESVEHQRDHFGDLSKNIFAMVKSFKITDTVVYYDYCPMAFDNKGGFWLSEQKAIANPYFGKKMMTCGSVKETLINQ</sequence>
<evidence type="ECO:0000313" key="3">
    <source>
        <dbReference type="EMBL" id="MEA5426618.1"/>
    </source>
</evidence>
<evidence type="ECO:0000313" key="4">
    <source>
        <dbReference type="Proteomes" id="UP001302222"/>
    </source>
</evidence>
<keyword evidence="1" id="KW-0732">Signal</keyword>
<evidence type="ECO:0000256" key="1">
    <source>
        <dbReference type="SAM" id="SignalP"/>
    </source>
</evidence>
<evidence type="ECO:0000259" key="2">
    <source>
        <dbReference type="Pfam" id="PF11827"/>
    </source>
</evidence>
<comment type="caution">
    <text evidence="3">The sequence shown here is derived from an EMBL/GenBank/DDBJ whole genome shotgun (WGS) entry which is preliminary data.</text>
</comment>
<dbReference type="EMBL" id="JAYGIM010000006">
    <property type="protein sequence ID" value="MEA5426618.1"/>
    <property type="molecule type" value="Genomic_DNA"/>
</dbReference>
<gene>
    <name evidence="3" type="ORF">VB798_08555</name>
</gene>
<dbReference type="RefSeq" id="WP_323257943.1">
    <property type="nucleotide sequence ID" value="NZ_JAYGIM010000006.1"/>
</dbReference>
<keyword evidence="4" id="KW-1185">Reference proteome</keyword>
<feature type="chain" id="PRO_5045922012" evidence="1">
    <location>
        <begin position="23"/>
        <end position="195"/>
    </location>
</feature>
<dbReference type="Pfam" id="PF11827">
    <property type="entry name" value="DUF3347"/>
    <property type="match status" value="1"/>
</dbReference>
<feature type="domain" description="DUF3347" evidence="2">
    <location>
        <begin position="56"/>
        <end position="147"/>
    </location>
</feature>
<organism evidence="3 4">
    <name type="scientific">Arcicella lustrica</name>
    <dbReference type="NCBI Taxonomy" id="2984196"/>
    <lineage>
        <taxon>Bacteria</taxon>
        <taxon>Pseudomonadati</taxon>
        <taxon>Bacteroidota</taxon>
        <taxon>Cytophagia</taxon>
        <taxon>Cytophagales</taxon>
        <taxon>Flectobacillaceae</taxon>
        <taxon>Arcicella</taxon>
    </lineage>
</organism>
<reference evidence="3 4" key="1">
    <citation type="submission" date="2023-12" db="EMBL/GenBank/DDBJ databases">
        <title>Novel species of the genus Arcicella isolated from rivers.</title>
        <authorList>
            <person name="Lu H."/>
        </authorList>
    </citation>
    <scope>NUCLEOTIDE SEQUENCE [LARGE SCALE GENOMIC DNA]</scope>
    <source>
        <strain evidence="3 4">DC25W</strain>
    </source>
</reference>
<feature type="signal peptide" evidence="1">
    <location>
        <begin position="1"/>
        <end position="22"/>
    </location>
</feature>
<name>A0ABU5SH52_9BACT</name>
<accession>A0ABU5SH52</accession>
<dbReference type="Proteomes" id="UP001302222">
    <property type="component" value="Unassembled WGS sequence"/>
</dbReference>
<protein>
    <submittedName>
        <fullName evidence="3">DUF3347 domain-containing protein</fullName>
    </submittedName>
</protein>
<dbReference type="InterPro" id="IPR021782">
    <property type="entry name" value="DUF3347"/>
</dbReference>